<feature type="chain" id="PRO_5009909566" evidence="1">
    <location>
        <begin position="25"/>
        <end position="219"/>
    </location>
</feature>
<gene>
    <name evidence="2" type="ORF">SAMN02745133_03201</name>
</gene>
<reference evidence="3" key="1">
    <citation type="submission" date="2016-11" db="EMBL/GenBank/DDBJ databases">
        <authorList>
            <person name="Varghese N."/>
            <person name="Submissions S."/>
        </authorList>
    </citation>
    <scope>NUCLEOTIDE SEQUENCE [LARGE SCALE GENOMIC DNA]</scope>
    <source>
        <strain evidence="3">DSM 12395</strain>
    </source>
</reference>
<dbReference type="RefSeq" id="WP_073240321.1">
    <property type="nucleotide sequence ID" value="NZ_FQUY01000057.1"/>
</dbReference>
<feature type="signal peptide" evidence="1">
    <location>
        <begin position="1"/>
        <end position="24"/>
    </location>
</feature>
<evidence type="ECO:0000313" key="3">
    <source>
        <dbReference type="Proteomes" id="UP000184148"/>
    </source>
</evidence>
<evidence type="ECO:0000256" key="1">
    <source>
        <dbReference type="SAM" id="SignalP"/>
    </source>
</evidence>
<name>A0A1M5DI81_9FIRM</name>
<organism evidence="2 3">
    <name type="scientific">Desulforamulus putei DSM 12395</name>
    <dbReference type="NCBI Taxonomy" id="1121429"/>
    <lineage>
        <taxon>Bacteria</taxon>
        <taxon>Bacillati</taxon>
        <taxon>Bacillota</taxon>
        <taxon>Clostridia</taxon>
        <taxon>Eubacteriales</taxon>
        <taxon>Peptococcaceae</taxon>
        <taxon>Desulforamulus</taxon>
    </lineage>
</organism>
<accession>A0A1M5DI81</accession>
<dbReference type="EMBL" id="FQUY01000057">
    <property type="protein sequence ID" value="SHF66717.1"/>
    <property type="molecule type" value="Genomic_DNA"/>
</dbReference>
<keyword evidence="1" id="KW-0732">Signal</keyword>
<dbReference type="Proteomes" id="UP000184148">
    <property type="component" value="Unassembled WGS sequence"/>
</dbReference>
<evidence type="ECO:0000313" key="2">
    <source>
        <dbReference type="EMBL" id="SHF66717.1"/>
    </source>
</evidence>
<keyword evidence="3" id="KW-1185">Reference proteome</keyword>
<sequence length="219" mass="24747">MKKSIVGLFVFMMLITMNCQTAFANSYQEEQHISNHENDPTNYTKIDNKQIEYDIVYVETPITKYKTNLSPKVKEEFQKYFSYKLKNENINPSDIYVPTVQEIQEFVDYAARNGIIENSPAQKASITKEVVRASMKIVAAAGKNAGYKLAAECLDHSLQDYPSSVTYSDGSWQCNIVKTGTAYKNLITTVKNTLRNYSSNSYSTTGSMVLNSPTDLFLT</sequence>
<protein>
    <submittedName>
        <fullName evidence="2">Uncharacterized protein</fullName>
    </submittedName>
</protein>
<proteinExistence type="predicted"/>
<dbReference type="AlphaFoldDB" id="A0A1M5DI81"/>